<evidence type="ECO:0000313" key="3">
    <source>
        <dbReference type="Proteomes" id="UP000319424"/>
    </source>
</evidence>
<dbReference type="AlphaFoldDB" id="A0A552V6Y8"/>
<feature type="region of interest" description="Disordered" evidence="1">
    <location>
        <begin position="109"/>
        <end position="159"/>
    </location>
</feature>
<name>A0A552V6Y8_9FIRM</name>
<dbReference type="EMBL" id="VJXW01000007">
    <property type="protein sequence ID" value="TRW26218.1"/>
    <property type="molecule type" value="Genomic_DNA"/>
</dbReference>
<evidence type="ECO:0000256" key="1">
    <source>
        <dbReference type="SAM" id="MobiDB-lite"/>
    </source>
</evidence>
<dbReference type="Proteomes" id="UP000319424">
    <property type="component" value="Unassembled WGS sequence"/>
</dbReference>
<gene>
    <name evidence="2" type="ORF">FL857_05900</name>
</gene>
<accession>A0A552V6Y8</accession>
<reference evidence="2 3" key="1">
    <citation type="submission" date="2019-07" db="EMBL/GenBank/DDBJ databases">
        <title>Criibacterium bergeronii gen. nov., sp. nov. isolated from human clinical samples.</title>
        <authorList>
            <person name="Maheux A.F."/>
            <person name="Boudreau D.K."/>
            <person name="Berube E."/>
            <person name="Brodeur S."/>
            <person name="Bernard K.A."/>
            <person name="Abed J.Y."/>
            <person name="Ducrey E."/>
            <person name="Guay E.F."/>
            <person name="Raymond F."/>
            <person name="Corbeil J."/>
            <person name="Domingo M.-C."/>
            <person name="Roy P.H."/>
            <person name="Boissinot M."/>
            <person name="Tocheva E.I."/>
            <person name="Omar R.F."/>
        </authorList>
    </citation>
    <scope>NUCLEOTIDE SEQUENCE [LARGE SCALE GENOMIC DNA]</scope>
    <source>
        <strain evidence="2 3">CCRI-24246</strain>
    </source>
</reference>
<feature type="compositionally biased region" description="Basic and acidic residues" evidence="1">
    <location>
        <begin position="115"/>
        <end position="127"/>
    </location>
</feature>
<evidence type="ECO:0000313" key="2">
    <source>
        <dbReference type="EMBL" id="TRW26218.1"/>
    </source>
</evidence>
<dbReference type="RefSeq" id="WP_144398147.1">
    <property type="nucleotide sequence ID" value="NZ_VJXW01000007.1"/>
</dbReference>
<proteinExistence type="predicted"/>
<comment type="caution">
    <text evidence="2">The sequence shown here is derived from an EMBL/GenBank/DDBJ whole genome shotgun (WGS) entry which is preliminary data.</text>
</comment>
<protein>
    <submittedName>
        <fullName evidence="2">Uncharacterized protein</fullName>
    </submittedName>
</protein>
<sequence>MSLGKLINTIVENKIGQLNTIMLARITSVSPLAIMPLYNQQHIDDETTARTVINEPINLDNKIYNVGDTVVVAFLQEMSEGGATRHFDISDAVILGQAGKAGQYSGTTRFSKYSKRAEESEKSKITKAENPALTLNEETIAQVPDLKGSDGENSDWSLK</sequence>
<dbReference type="OrthoDB" id="9991974at2"/>
<organism evidence="2 3">
    <name type="scientific">Criibacterium bergeronii</name>
    <dbReference type="NCBI Taxonomy" id="1871336"/>
    <lineage>
        <taxon>Bacteria</taxon>
        <taxon>Bacillati</taxon>
        <taxon>Bacillota</taxon>
        <taxon>Clostridia</taxon>
        <taxon>Peptostreptococcales</taxon>
        <taxon>Filifactoraceae</taxon>
        <taxon>Criibacterium</taxon>
    </lineage>
</organism>